<comment type="caution">
    <text evidence="2">The sequence shown here is derived from an EMBL/GenBank/DDBJ whole genome shotgun (WGS) entry which is preliminary data.</text>
</comment>
<evidence type="ECO:0000313" key="2">
    <source>
        <dbReference type="EMBL" id="MPM79994.1"/>
    </source>
</evidence>
<accession>A0A645CSX0</accession>
<evidence type="ECO:0000259" key="1">
    <source>
        <dbReference type="Pfam" id="PF01343"/>
    </source>
</evidence>
<proteinExistence type="predicted"/>
<dbReference type="AlphaFoldDB" id="A0A645CSX0"/>
<protein>
    <recommendedName>
        <fullName evidence="1">Peptidase S49 domain-containing protein</fullName>
    </recommendedName>
</protein>
<dbReference type="EMBL" id="VSSQ01029743">
    <property type="protein sequence ID" value="MPM79994.1"/>
    <property type="molecule type" value="Genomic_DNA"/>
</dbReference>
<name>A0A645CSX0_9ZZZZ</name>
<dbReference type="GO" id="GO:0006508">
    <property type="term" value="P:proteolysis"/>
    <property type="evidence" value="ECO:0007669"/>
    <property type="project" value="InterPro"/>
</dbReference>
<dbReference type="Pfam" id="PF01343">
    <property type="entry name" value="Peptidase_S49"/>
    <property type="match status" value="1"/>
</dbReference>
<reference evidence="2" key="1">
    <citation type="submission" date="2019-08" db="EMBL/GenBank/DDBJ databases">
        <authorList>
            <person name="Kucharzyk K."/>
            <person name="Murdoch R.W."/>
            <person name="Higgins S."/>
            <person name="Loffler F."/>
        </authorList>
    </citation>
    <scope>NUCLEOTIDE SEQUENCE</scope>
</reference>
<sequence length="102" mass="11585">MSDNDVRALADGRVYSAAQAEKNGLIDGIKTYDEFMDYVSEKVGGENGIPFVDYYYVHEFSFRDIFNYVKTGSVGESTQLAMLKQLVSMNFSRPSYYCNVMD</sequence>
<dbReference type="Gene3D" id="3.90.226.10">
    <property type="entry name" value="2-enoyl-CoA Hydratase, Chain A, domain 1"/>
    <property type="match status" value="1"/>
</dbReference>
<gene>
    <name evidence="2" type="ORF">SDC9_127037</name>
</gene>
<feature type="domain" description="Peptidase S49" evidence="1">
    <location>
        <begin position="2"/>
        <end position="41"/>
    </location>
</feature>
<organism evidence="2">
    <name type="scientific">bioreactor metagenome</name>
    <dbReference type="NCBI Taxonomy" id="1076179"/>
    <lineage>
        <taxon>unclassified sequences</taxon>
        <taxon>metagenomes</taxon>
        <taxon>ecological metagenomes</taxon>
    </lineage>
</organism>
<dbReference type="InterPro" id="IPR002142">
    <property type="entry name" value="Peptidase_S49"/>
</dbReference>
<dbReference type="GO" id="GO:0008233">
    <property type="term" value="F:peptidase activity"/>
    <property type="evidence" value="ECO:0007669"/>
    <property type="project" value="InterPro"/>
</dbReference>